<feature type="transmembrane region" description="Helical" evidence="1">
    <location>
        <begin position="114"/>
        <end position="134"/>
    </location>
</feature>
<name>S0FHG6_RUMCE</name>
<feature type="transmembrane region" description="Helical" evidence="1">
    <location>
        <begin position="9"/>
        <end position="29"/>
    </location>
</feature>
<evidence type="ECO:0000313" key="3">
    <source>
        <dbReference type="Proteomes" id="UP000014155"/>
    </source>
</evidence>
<dbReference type="eggNOG" id="ENOG502ZR9E">
    <property type="taxonomic scope" value="Bacteria"/>
</dbReference>
<comment type="caution">
    <text evidence="2">The sequence shown here is derived from an EMBL/GenBank/DDBJ whole genome shotgun (WGS) entry which is preliminary data.</text>
</comment>
<sequence>MNFKNKKLLIYRIAVFTVCVFTLFGMDFFNIGEAGFKTYSGGAGLPEMQFGCDPDRLYYIIGRLGNEGRLFYLRSLLYDFIFIAGFALTQAELMKIFIGKGLNGKWRYTVSLSYLRGFFDIMENILIITILTHYPTRLYLLAELACLSTTLKFITLALWVMAALIAVVMNMLMKKDKDSIY</sequence>
<keyword evidence="3" id="KW-1185">Reference proteome</keyword>
<dbReference type="STRING" id="1195236.CTER_5043"/>
<protein>
    <recommendedName>
        <fullName evidence="4">Integral membrane protein</fullName>
    </recommendedName>
</protein>
<feature type="transmembrane region" description="Helical" evidence="1">
    <location>
        <begin position="154"/>
        <end position="173"/>
    </location>
</feature>
<feature type="transmembrane region" description="Helical" evidence="1">
    <location>
        <begin position="71"/>
        <end position="93"/>
    </location>
</feature>
<organism evidence="2 3">
    <name type="scientific">Ruminiclostridium cellobioparum subsp. termitidis CT1112</name>
    <dbReference type="NCBI Taxonomy" id="1195236"/>
    <lineage>
        <taxon>Bacteria</taxon>
        <taxon>Bacillati</taxon>
        <taxon>Bacillota</taxon>
        <taxon>Clostridia</taxon>
        <taxon>Eubacteriales</taxon>
        <taxon>Oscillospiraceae</taxon>
        <taxon>Ruminiclostridium</taxon>
    </lineage>
</organism>
<keyword evidence="1" id="KW-0472">Membrane</keyword>
<proteinExistence type="predicted"/>
<accession>S0FHG6</accession>
<evidence type="ECO:0000313" key="2">
    <source>
        <dbReference type="EMBL" id="EMS69321.1"/>
    </source>
</evidence>
<dbReference type="Proteomes" id="UP000014155">
    <property type="component" value="Unassembled WGS sequence"/>
</dbReference>
<keyword evidence="1" id="KW-0812">Transmembrane</keyword>
<keyword evidence="1" id="KW-1133">Transmembrane helix</keyword>
<evidence type="ECO:0000256" key="1">
    <source>
        <dbReference type="SAM" id="Phobius"/>
    </source>
</evidence>
<evidence type="ECO:0008006" key="4">
    <source>
        <dbReference type="Google" id="ProtNLM"/>
    </source>
</evidence>
<dbReference type="RefSeq" id="WP_004630652.1">
    <property type="nucleotide sequence ID" value="NZ_AORV01000068.1"/>
</dbReference>
<dbReference type="AlphaFoldDB" id="S0FHG6"/>
<dbReference type="EMBL" id="AORV01000068">
    <property type="protein sequence ID" value="EMS69321.1"/>
    <property type="molecule type" value="Genomic_DNA"/>
</dbReference>
<gene>
    <name evidence="2" type="ORF">CTER_5043</name>
</gene>
<dbReference type="PATRIC" id="fig|1195236.3.peg.5238"/>
<reference evidence="2 3" key="1">
    <citation type="journal article" date="2013" name="Genome Announc.">
        <title>Draft Genome Sequence of the Cellulolytic, Mesophilic, Anaerobic Bacterium Clostridium termitidis Strain CT1112 (DSM 5398).</title>
        <authorList>
            <person name="Lal S."/>
            <person name="Ramachandran U."/>
            <person name="Zhang X."/>
            <person name="Munir R."/>
            <person name="Sparling R."/>
            <person name="Levin D.B."/>
        </authorList>
    </citation>
    <scope>NUCLEOTIDE SEQUENCE [LARGE SCALE GENOMIC DNA]</scope>
    <source>
        <strain evidence="2 3">CT1112</strain>
    </source>
</reference>